<name>W2Q8S6_PHYN3</name>
<reference evidence="2" key="1">
    <citation type="submission" date="2011-12" db="EMBL/GenBank/DDBJ databases">
        <authorList>
            <consortium name="The Broad Institute Genome Sequencing Platform"/>
            <person name="Russ C."/>
            <person name="Tyler B."/>
            <person name="Panabieres F."/>
            <person name="Shan W."/>
            <person name="Tripathy S."/>
            <person name="Grunwald N."/>
            <person name="Machado M."/>
            <person name="Young S.K."/>
            <person name="Zeng Q."/>
            <person name="Gargeya S."/>
            <person name="Fitzgerald M."/>
            <person name="Haas B."/>
            <person name="Abouelleil A."/>
            <person name="Alvarado L."/>
            <person name="Arachchi H.M."/>
            <person name="Berlin A."/>
            <person name="Chapman S.B."/>
            <person name="Gearin G."/>
            <person name="Goldberg J."/>
            <person name="Griggs A."/>
            <person name="Gujja S."/>
            <person name="Hansen M."/>
            <person name="Heiman D."/>
            <person name="Howarth C."/>
            <person name="Larimer J."/>
            <person name="Lui A."/>
            <person name="MacDonald P.J.P."/>
            <person name="McCowen C."/>
            <person name="Montmayeur A."/>
            <person name="Murphy C."/>
            <person name="Neiman D."/>
            <person name="Pearson M."/>
            <person name="Priest M."/>
            <person name="Roberts A."/>
            <person name="Saif S."/>
            <person name="Shea T."/>
            <person name="Sisk P."/>
            <person name="Stolte C."/>
            <person name="Sykes S."/>
            <person name="Wortman J."/>
            <person name="Nusbaum C."/>
            <person name="Birren B."/>
        </authorList>
    </citation>
    <scope>NUCLEOTIDE SEQUENCE [LARGE SCALE GENOMIC DNA]</scope>
    <source>
        <strain evidence="2">INRA-310</strain>
    </source>
</reference>
<evidence type="ECO:0000313" key="1">
    <source>
        <dbReference type="EMBL" id="ETN08670.1"/>
    </source>
</evidence>
<proteinExistence type="predicted"/>
<dbReference type="GeneID" id="20181059"/>
<dbReference type="EMBL" id="KI669587">
    <property type="protein sequence ID" value="ETN08670.1"/>
    <property type="molecule type" value="Genomic_DNA"/>
</dbReference>
<dbReference type="VEuPathDB" id="FungiDB:PPTG_11522"/>
<accession>W2Q8S6</accession>
<dbReference type="RefSeq" id="XP_008905857.1">
    <property type="nucleotide sequence ID" value="XM_008907609.1"/>
</dbReference>
<dbReference type="OrthoDB" id="10418413at2759"/>
<dbReference type="OMA" id="VYCIEER"/>
<sequence>MQIRDFLTMKTTAAILAMLGRTRERRWGHVFGSYSINALQLALRFAGHDLINLIKLSREMEGLKKFLIEKVSPSERHRPMIIGLPPGQSNGFYHAVSRVYINGTYRIINSDHYGPVKSTEAALKKFLRRIDMVYCIEERQPFNG</sequence>
<gene>
    <name evidence="1" type="ORF">PPTG_11522</name>
</gene>
<dbReference type="AlphaFoldDB" id="W2Q8S6"/>
<protein>
    <submittedName>
        <fullName evidence="1">Uncharacterized protein</fullName>
    </submittedName>
</protein>
<organism evidence="1 2">
    <name type="scientific">Phytophthora nicotianae (strain INRA-310)</name>
    <name type="common">Phytophthora parasitica</name>
    <dbReference type="NCBI Taxonomy" id="761204"/>
    <lineage>
        <taxon>Eukaryota</taxon>
        <taxon>Sar</taxon>
        <taxon>Stramenopiles</taxon>
        <taxon>Oomycota</taxon>
        <taxon>Peronosporomycetes</taxon>
        <taxon>Peronosporales</taxon>
        <taxon>Peronosporaceae</taxon>
        <taxon>Phytophthora</taxon>
    </lineage>
</organism>
<evidence type="ECO:0000313" key="2">
    <source>
        <dbReference type="Proteomes" id="UP000018817"/>
    </source>
</evidence>
<dbReference type="Proteomes" id="UP000018817">
    <property type="component" value="Unassembled WGS sequence"/>
</dbReference>
<reference evidence="1 2" key="2">
    <citation type="submission" date="2013-11" db="EMBL/GenBank/DDBJ databases">
        <title>The Genome Sequence of Phytophthora parasitica INRA-310.</title>
        <authorList>
            <consortium name="The Broad Institute Genomics Platform"/>
            <person name="Russ C."/>
            <person name="Tyler B."/>
            <person name="Panabieres F."/>
            <person name="Shan W."/>
            <person name="Tripathy S."/>
            <person name="Grunwald N."/>
            <person name="Machado M."/>
            <person name="Johnson C.S."/>
            <person name="Arredondo F."/>
            <person name="Hong C."/>
            <person name="Coffey M."/>
            <person name="Young S.K."/>
            <person name="Zeng Q."/>
            <person name="Gargeya S."/>
            <person name="Fitzgerald M."/>
            <person name="Abouelleil A."/>
            <person name="Alvarado L."/>
            <person name="Chapman S.B."/>
            <person name="Gainer-Dewar J."/>
            <person name="Goldberg J."/>
            <person name="Griggs A."/>
            <person name="Gujja S."/>
            <person name="Hansen M."/>
            <person name="Howarth C."/>
            <person name="Imamovic A."/>
            <person name="Ireland A."/>
            <person name="Larimer J."/>
            <person name="McCowan C."/>
            <person name="Murphy C."/>
            <person name="Pearson M."/>
            <person name="Poon T.W."/>
            <person name="Priest M."/>
            <person name="Roberts A."/>
            <person name="Saif S."/>
            <person name="Shea T."/>
            <person name="Sykes S."/>
            <person name="Wortman J."/>
            <person name="Nusbaum C."/>
            <person name="Birren B."/>
        </authorList>
    </citation>
    <scope>NUCLEOTIDE SEQUENCE [LARGE SCALE GENOMIC DNA]</scope>
    <source>
        <strain evidence="1 2">INRA-310</strain>
    </source>
</reference>